<keyword evidence="3" id="KW-1185">Reference proteome</keyword>
<proteinExistence type="predicted"/>
<organism evidence="2 3">
    <name type="scientific">Eumeta variegata</name>
    <name type="common">Bagworm moth</name>
    <name type="synonym">Eumeta japonica</name>
    <dbReference type="NCBI Taxonomy" id="151549"/>
    <lineage>
        <taxon>Eukaryota</taxon>
        <taxon>Metazoa</taxon>
        <taxon>Ecdysozoa</taxon>
        <taxon>Arthropoda</taxon>
        <taxon>Hexapoda</taxon>
        <taxon>Insecta</taxon>
        <taxon>Pterygota</taxon>
        <taxon>Neoptera</taxon>
        <taxon>Endopterygota</taxon>
        <taxon>Lepidoptera</taxon>
        <taxon>Glossata</taxon>
        <taxon>Ditrysia</taxon>
        <taxon>Tineoidea</taxon>
        <taxon>Psychidae</taxon>
        <taxon>Oiketicinae</taxon>
        <taxon>Eumeta</taxon>
    </lineage>
</organism>
<feature type="region of interest" description="Disordered" evidence="1">
    <location>
        <begin position="82"/>
        <end position="133"/>
    </location>
</feature>
<gene>
    <name evidence="2" type="ORF">EVAR_17306_1</name>
</gene>
<accession>A0A4C1TT59</accession>
<sequence>MSNAETTRTNSDAQTIDSVINSEYEVLIEIFGDKNQTSTKNTTTETPQEFVLMSQTEAKNDSTNNKVLQIVEVLFQKNQSISETSSNNDNVDFKITDDDETSTESTEHSSIEQELSQPTTSNEGAALSGGRNDHNTISAKTFQHIKSMIPEGNIEASKNSINDMDSKTAQRPVPKQHMRVDIQKLPPITCDPHIVSQKGECVPRSDIINNIATKYATLDKSSFSIPCPPGTGRAADNTCQSRA</sequence>
<evidence type="ECO:0000256" key="1">
    <source>
        <dbReference type="SAM" id="MobiDB-lite"/>
    </source>
</evidence>
<dbReference type="AlphaFoldDB" id="A0A4C1TT59"/>
<dbReference type="EMBL" id="BGZK01000085">
    <property type="protein sequence ID" value="GBP17187.1"/>
    <property type="molecule type" value="Genomic_DNA"/>
</dbReference>
<evidence type="ECO:0000313" key="3">
    <source>
        <dbReference type="Proteomes" id="UP000299102"/>
    </source>
</evidence>
<reference evidence="2 3" key="1">
    <citation type="journal article" date="2019" name="Commun. Biol.">
        <title>The bagworm genome reveals a unique fibroin gene that provides high tensile strength.</title>
        <authorList>
            <person name="Kono N."/>
            <person name="Nakamura H."/>
            <person name="Ohtoshi R."/>
            <person name="Tomita M."/>
            <person name="Numata K."/>
            <person name="Arakawa K."/>
        </authorList>
    </citation>
    <scope>NUCLEOTIDE SEQUENCE [LARGE SCALE GENOMIC DNA]</scope>
</reference>
<name>A0A4C1TT59_EUMVA</name>
<dbReference type="Proteomes" id="UP000299102">
    <property type="component" value="Unassembled WGS sequence"/>
</dbReference>
<feature type="compositionally biased region" description="Polar residues" evidence="1">
    <location>
        <begin position="113"/>
        <end position="123"/>
    </location>
</feature>
<protein>
    <submittedName>
        <fullName evidence="2">Uncharacterized protein</fullName>
    </submittedName>
</protein>
<evidence type="ECO:0000313" key="2">
    <source>
        <dbReference type="EMBL" id="GBP17187.1"/>
    </source>
</evidence>
<comment type="caution">
    <text evidence="2">The sequence shown here is derived from an EMBL/GenBank/DDBJ whole genome shotgun (WGS) entry which is preliminary data.</text>
</comment>